<dbReference type="EMBL" id="GBXM01044671">
    <property type="protein sequence ID" value="JAH63906.1"/>
    <property type="molecule type" value="Transcribed_RNA"/>
</dbReference>
<reference evidence="1" key="1">
    <citation type="submission" date="2014-11" db="EMBL/GenBank/DDBJ databases">
        <authorList>
            <person name="Amaro Gonzalez C."/>
        </authorList>
    </citation>
    <scope>NUCLEOTIDE SEQUENCE</scope>
</reference>
<proteinExistence type="predicted"/>
<accession>A0A0E9UDQ0</accession>
<sequence length="8" mass="928">MAKYCLEA</sequence>
<name>A0A0E9UDQ0_ANGAN</name>
<organism evidence="1">
    <name type="scientific">Anguilla anguilla</name>
    <name type="common">European freshwater eel</name>
    <name type="synonym">Muraena anguilla</name>
    <dbReference type="NCBI Taxonomy" id="7936"/>
    <lineage>
        <taxon>Eukaryota</taxon>
        <taxon>Metazoa</taxon>
        <taxon>Chordata</taxon>
        <taxon>Craniata</taxon>
        <taxon>Vertebrata</taxon>
        <taxon>Euteleostomi</taxon>
        <taxon>Actinopterygii</taxon>
        <taxon>Neopterygii</taxon>
        <taxon>Teleostei</taxon>
        <taxon>Anguilliformes</taxon>
        <taxon>Anguillidae</taxon>
        <taxon>Anguilla</taxon>
    </lineage>
</organism>
<reference evidence="1" key="2">
    <citation type="journal article" date="2015" name="Fish Shellfish Immunol.">
        <title>Early steps in the European eel (Anguilla anguilla)-Vibrio vulnificus interaction in the gills: Role of the RtxA13 toxin.</title>
        <authorList>
            <person name="Callol A."/>
            <person name="Pajuelo D."/>
            <person name="Ebbesson L."/>
            <person name="Teles M."/>
            <person name="MacKenzie S."/>
            <person name="Amaro C."/>
        </authorList>
    </citation>
    <scope>NUCLEOTIDE SEQUENCE</scope>
</reference>
<protein>
    <submittedName>
        <fullName evidence="1">Uncharacterized protein</fullName>
    </submittedName>
</protein>
<evidence type="ECO:0000313" key="1">
    <source>
        <dbReference type="EMBL" id="JAH63906.1"/>
    </source>
</evidence>